<keyword evidence="5 9" id="KW-0812">Transmembrane</keyword>
<evidence type="ECO:0000256" key="5">
    <source>
        <dbReference type="ARBA" id="ARBA00022692"/>
    </source>
</evidence>
<feature type="transmembrane region" description="Helical" evidence="9">
    <location>
        <begin position="392"/>
        <end position="414"/>
    </location>
</feature>
<dbReference type="AlphaFoldDB" id="A0A4R4XWS5"/>
<dbReference type="InterPro" id="IPR011701">
    <property type="entry name" value="MFS"/>
</dbReference>
<feature type="transmembrane region" description="Helical" evidence="9">
    <location>
        <begin position="211"/>
        <end position="228"/>
    </location>
</feature>
<dbReference type="SUPFAM" id="SSF103473">
    <property type="entry name" value="MFS general substrate transporter"/>
    <property type="match status" value="1"/>
</dbReference>
<protein>
    <submittedName>
        <fullName evidence="11">MFS transporter</fullName>
    </submittedName>
</protein>
<name>A0A4R4XWS5_9PSEU</name>
<feature type="transmembrane region" description="Helical" evidence="9">
    <location>
        <begin position="333"/>
        <end position="352"/>
    </location>
</feature>
<feature type="transmembrane region" description="Helical" evidence="9">
    <location>
        <begin position="426"/>
        <end position="445"/>
    </location>
</feature>
<comment type="similarity">
    <text evidence="2">Belongs to the major facilitator superfamily. Metabolite:H+ Symporter (MHS) family (TC 2.A.1.6) family.</text>
</comment>
<keyword evidence="3" id="KW-0813">Transport</keyword>
<dbReference type="InterPro" id="IPR036259">
    <property type="entry name" value="MFS_trans_sf"/>
</dbReference>
<evidence type="ECO:0000256" key="3">
    <source>
        <dbReference type="ARBA" id="ARBA00022448"/>
    </source>
</evidence>
<evidence type="ECO:0000256" key="8">
    <source>
        <dbReference type="ARBA" id="ARBA00023136"/>
    </source>
</evidence>
<feature type="transmembrane region" description="Helical" evidence="9">
    <location>
        <begin position="358"/>
        <end position="380"/>
    </location>
</feature>
<dbReference type="RefSeq" id="WP_132494632.1">
    <property type="nucleotide sequence ID" value="NZ_SMKW01000121.1"/>
</dbReference>
<evidence type="ECO:0000256" key="4">
    <source>
        <dbReference type="ARBA" id="ARBA00022475"/>
    </source>
</evidence>
<keyword evidence="6" id="KW-0769">Symport</keyword>
<organism evidence="11 12">
    <name type="scientific">Saccharopolyspora elongata</name>
    <dbReference type="NCBI Taxonomy" id="2530387"/>
    <lineage>
        <taxon>Bacteria</taxon>
        <taxon>Bacillati</taxon>
        <taxon>Actinomycetota</taxon>
        <taxon>Actinomycetes</taxon>
        <taxon>Pseudonocardiales</taxon>
        <taxon>Pseudonocardiaceae</taxon>
        <taxon>Saccharopolyspora</taxon>
    </lineage>
</organism>
<feature type="transmembrane region" description="Helical" evidence="9">
    <location>
        <begin position="131"/>
        <end position="151"/>
    </location>
</feature>
<evidence type="ECO:0000313" key="11">
    <source>
        <dbReference type="EMBL" id="TDD35594.1"/>
    </source>
</evidence>
<evidence type="ECO:0000256" key="7">
    <source>
        <dbReference type="ARBA" id="ARBA00022989"/>
    </source>
</evidence>
<evidence type="ECO:0000256" key="2">
    <source>
        <dbReference type="ARBA" id="ARBA00008240"/>
    </source>
</evidence>
<keyword evidence="8 9" id="KW-0472">Membrane</keyword>
<feature type="transmembrane region" description="Helical" evidence="9">
    <location>
        <begin position="47"/>
        <end position="65"/>
    </location>
</feature>
<evidence type="ECO:0000256" key="1">
    <source>
        <dbReference type="ARBA" id="ARBA00004651"/>
    </source>
</evidence>
<keyword evidence="7 9" id="KW-1133">Transmembrane helix</keyword>
<dbReference type="PROSITE" id="PS00216">
    <property type="entry name" value="SUGAR_TRANSPORT_1"/>
    <property type="match status" value="1"/>
</dbReference>
<dbReference type="GO" id="GO:0005886">
    <property type="term" value="C:plasma membrane"/>
    <property type="evidence" value="ECO:0007669"/>
    <property type="project" value="UniProtKB-SubCell"/>
</dbReference>
<feature type="domain" description="Major facilitator superfamily (MFS) profile" evidence="10">
    <location>
        <begin position="35"/>
        <end position="450"/>
    </location>
</feature>
<evidence type="ECO:0000259" key="10">
    <source>
        <dbReference type="PROSITE" id="PS50850"/>
    </source>
</evidence>
<feature type="transmembrane region" description="Helical" evidence="9">
    <location>
        <begin position="107"/>
        <end position="125"/>
    </location>
</feature>
<evidence type="ECO:0000313" key="12">
    <source>
        <dbReference type="Proteomes" id="UP000294947"/>
    </source>
</evidence>
<feature type="transmembrane region" description="Helical" evidence="9">
    <location>
        <begin position="172"/>
        <end position="199"/>
    </location>
</feature>
<evidence type="ECO:0000256" key="9">
    <source>
        <dbReference type="SAM" id="Phobius"/>
    </source>
</evidence>
<dbReference type="OrthoDB" id="8953821at2"/>
<gene>
    <name evidence="11" type="ORF">E1288_42960</name>
</gene>
<feature type="transmembrane region" description="Helical" evidence="9">
    <location>
        <begin position="301"/>
        <end position="321"/>
    </location>
</feature>
<dbReference type="InterPro" id="IPR020846">
    <property type="entry name" value="MFS_dom"/>
</dbReference>
<dbReference type="PROSITE" id="PS50850">
    <property type="entry name" value="MFS"/>
    <property type="match status" value="1"/>
</dbReference>
<dbReference type="GO" id="GO:0015293">
    <property type="term" value="F:symporter activity"/>
    <property type="evidence" value="ECO:0007669"/>
    <property type="project" value="UniProtKB-KW"/>
</dbReference>
<proteinExistence type="inferred from homology"/>
<reference evidence="11 12" key="1">
    <citation type="submission" date="2019-03" db="EMBL/GenBank/DDBJ databases">
        <title>Draft genome sequences of novel Actinobacteria.</title>
        <authorList>
            <person name="Sahin N."/>
            <person name="Ay H."/>
            <person name="Saygin H."/>
        </authorList>
    </citation>
    <scope>NUCLEOTIDE SEQUENCE [LARGE SCALE GENOMIC DNA]</scope>
    <source>
        <strain evidence="11 12">7K502</strain>
    </source>
</reference>
<comment type="caution">
    <text evidence="11">The sequence shown here is derived from an EMBL/GenBank/DDBJ whole genome shotgun (WGS) entry which is preliminary data.</text>
</comment>
<dbReference type="InterPro" id="IPR051084">
    <property type="entry name" value="H+-coupled_symporters"/>
</dbReference>
<keyword evidence="4" id="KW-1003">Cell membrane</keyword>
<sequence>MSIPIGSSGASRASSPTAPDTGAVLVIDRARLHRAVRGAFVGNLMEWYDVGVFGYLIVTMGPVFLPEADSGAQVLFMLGTFASTYLFRPLGGMFFGWLGDRVGRQRVLFTTLALVVAATFLIGTLPAYDAIGIWAALLLIVLKVVQGFSAGGELTGAITFVSESAPDRKRGFYTAFLDAGSYLGFTLGAVFVTVLQVVFGQQTMVDGLWRIPFLVAAPLGLIAIYFRLRVGETPHFEQLKARRASGTEVLTHALGPVGLVRRYWRQMLQVLGLVAAANTVGYAFTSYMPTYLSDVQGFDSVSSNLVSVPLLIAMACSMPFVGMLSDRIGRKPVLWLASGWVVVLSAPAFLLLNTGKTGLVVVGLAMVGIPVALYMGALASTFPALFPTSHRYGGLGMSYNISVAVFGGTAPLFIESLIRWSGHHMFAAYYLIAMSVVGVIVVATLKESARQALPGSAPATDSVEEAHAMRLAHSNAADGE</sequence>
<dbReference type="PANTHER" id="PTHR43528:SF1">
    <property type="entry name" value="ALPHA-KETOGLUTARATE PERMEASE"/>
    <property type="match status" value="1"/>
</dbReference>
<comment type="subcellular location">
    <subcellularLocation>
        <location evidence="1">Cell membrane</location>
        <topology evidence="1">Multi-pass membrane protein</topology>
    </subcellularLocation>
</comment>
<accession>A0A4R4XWS5</accession>
<keyword evidence="12" id="KW-1185">Reference proteome</keyword>
<dbReference type="PROSITE" id="PS00217">
    <property type="entry name" value="SUGAR_TRANSPORT_2"/>
    <property type="match status" value="1"/>
</dbReference>
<evidence type="ECO:0000256" key="6">
    <source>
        <dbReference type="ARBA" id="ARBA00022847"/>
    </source>
</evidence>
<dbReference type="Proteomes" id="UP000294947">
    <property type="component" value="Unassembled WGS sequence"/>
</dbReference>
<dbReference type="Pfam" id="PF07690">
    <property type="entry name" value="MFS_1"/>
    <property type="match status" value="1"/>
</dbReference>
<feature type="transmembrane region" description="Helical" evidence="9">
    <location>
        <begin position="270"/>
        <end position="289"/>
    </location>
</feature>
<feature type="transmembrane region" description="Helical" evidence="9">
    <location>
        <begin position="71"/>
        <end position="87"/>
    </location>
</feature>
<dbReference type="PANTHER" id="PTHR43528">
    <property type="entry name" value="ALPHA-KETOGLUTARATE PERMEASE"/>
    <property type="match status" value="1"/>
</dbReference>
<dbReference type="EMBL" id="SMKW01000121">
    <property type="protein sequence ID" value="TDD35594.1"/>
    <property type="molecule type" value="Genomic_DNA"/>
</dbReference>
<dbReference type="InterPro" id="IPR005829">
    <property type="entry name" value="Sugar_transporter_CS"/>
</dbReference>
<dbReference type="Gene3D" id="1.20.1250.20">
    <property type="entry name" value="MFS general substrate transporter like domains"/>
    <property type="match status" value="2"/>
</dbReference>